<feature type="region of interest" description="Disordered" evidence="1">
    <location>
        <begin position="278"/>
        <end position="309"/>
    </location>
</feature>
<dbReference type="Gene3D" id="3.30.360.10">
    <property type="entry name" value="Dihydrodipicolinate Reductase, domain 2"/>
    <property type="match status" value="1"/>
</dbReference>
<dbReference type="InterPro" id="IPR055170">
    <property type="entry name" value="GFO_IDH_MocA-like_dom"/>
</dbReference>
<name>A0ABW0WUK1_STRNO</name>
<feature type="region of interest" description="Disordered" evidence="1">
    <location>
        <begin position="359"/>
        <end position="379"/>
    </location>
</feature>
<keyword evidence="5" id="KW-1185">Reference proteome</keyword>
<organism evidence="4 5">
    <name type="scientific">Streptomyces nogalater</name>
    <dbReference type="NCBI Taxonomy" id="38314"/>
    <lineage>
        <taxon>Bacteria</taxon>
        <taxon>Bacillati</taxon>
        <taxon>Actinomycetota</taxon>
        <taxon>Actinomycetes</taxon>
        <taxon>Kitasatosporales</taxon>
        <taxon>Streptomycetaceae</taxon>
        <taxon>Streptomyces</taxon>
    </lineage>
</organism>
<dbReference type="SUPFAM" id="SSF55347">
    <property type="entry name" value="Glyceraldehyde-3-phosphate dehydrogenase-like, C-terminal domain"/>
    <property type="match status" value="1"/>
</dbReference>
<dbReference type="SUPFAM" id="SSF51735">
    <property type="entry name" value="NAD(P)-binding Rossmann-fold domains"/>
    <property type="match status" value="1"/>
</dbReference>
<evidence type="ECO:0000313" key="5">
    <source>
        <dbReference type="Proteomes" id="UP001596065"/>
    </source>
</evidence>
<gene>
    <name evidence="4" type="ORF">ACFP3J_34600</name>
</gene>
<dbReference type="RefSeq" id="WP_344347910.1">
    <property type="nucleotide sequence ID" value="NZ_BAAASM010000014.1"/>
</dbReference>
<comment type="caution">
    <text evidence="4">The sequence shown here is derived from an EMBL/GenBank/DDBJ whole genome shotgun (WGS) entry which is preliminary data.</text>
</comment>
<reference evidence="5" key="1">
    <citation type="journal article" date="2019" name="Int. J. Syst. Evol. Microbiol.">
        <title>The Global Catalogue of Microorganisms (GCM) 10K type strain sequencing project: providing services to taxonomists for standard genome sequencing and annotation.</title>
        <authorList>
            <consortium name="The Broad Institute Genomics Platform"/>
            <consortium name="The Broad Institute Genome Sequencing Center for Infectious Disease"/>
            <person name="Wu L."/>
            <person name="Ma J."/>
        </authorList>
    </citation>
    <scope>NUCLEOTIDE SEQUENCE [LARGE SCALE GENOMIC DNA]</scope>
    <source>
        <strain evidence="5">KCTC 5701</strain>
    </source>
</reference>
<feature type="domain" description="Gfo/Idh/MocA-like oxidoreductase N-terminal" evidence="2">
    <location>
        <begin position="5"/>
        <end position="123"/>
    </location>
</feature>
<feature type="compositionally biased region" description="Basic and acidic residues" evidence="1">
    <location>
        <begin position="289"/>
        <end position="301"/>
    </location>
</feature>
<dbReference type="Pfam" id="PF01408">
    <property type="entry name" value="GFO_IDH_MocA"/>
    <property type="match status" value="1"/>
</dbReference>
<evidence type="ECO:0000259" key="3">
    <source>
        <dbReference type="Pfam" id="PF22725"/>
    </source>
</evidence>
<protein>
    <submittedName>
        <fullName evidence="4">Gfo/Idh/MocA family protein</fullName>
    </submittedName>
</protein>
<evidence type="ECO:0000256" key="1">
    <source>
        <dbReference type="SAM" id="MobiDB-lite"/>
    </source>
</evidence>
<dbReference type="Pfam" id="PF22725">
    <property type="entry name" value="GFO_IDH_MocA_C3"/>
    <property type="match status" value="1"/>
</dbReference>
<proteinExistence type="predicted"/>
<accession>A0ABW0WUK1</accession>
<dbReference type="InterPro" id="IPR036291">
    <property type="entry name" value="NAD(P)-bd_dom_sf"/>
</dbReference>
<dbReference type="InterPro" id="IPR052515">
    <property type="entry name" value="Gfo/Idh/MocA_Oxidoreductase"/>
</dbReference>
<dbReference type="EMBL" id="JBHSOE010000104">
    <property type="protein sequence ID" value="MFC5660584.1"/>
    <property type="molecule type" value="Genomic_DNA"/>
</dbReference>
<evidence type="ECO:0000259" key="2">
    <source>
        <dbReference type="Pfam" id="PF01408"/>
    </source>
</evidence>
<evidence type="ECO:0000313" key="4">
    <source>
        <dbReference type="EMBL" id="MFC5660584.1"/>
    </source>
</evidence>
<dbReference type="Gene3D" id="3.40.50.720">
    <property type="entry name" value="NAD(P)-binding Rossmann-like Domain"/>
    <property type="match status" value="1"/>
</dbReference>
<dbReference type="InterPro" id="IPR000683">
    <property type="entry name" value="Gfo/Idh/MocA-like_OxRdtase_N"/>
</dbReference>
<feature type="domain" description="GFO/IDH/MocA-like oxidoreductase" evidence="3">
    <location>
        <begin position="134"/>
        <end position="257"/>
    </location>
</feature>
<dbReference type="PANTHER" id="PTHR43249:SF1">
    <property type="entry name" value="D-GLUCOSIDE 3-DEHYDROGENASE"/>
    <property type="match status" value="1"/>
</dbReference>
<dbReference type="Proteomes" id="UP001596065">
    <property type="component" value="Unassembled WGS sequence"/>
</dbReference>
<sequence length="379" mass="39341">MSRLGFGIIGCGVIGGLHARVLRDHPPLAARARLVAVASPSPERARRLAAETGCEATGIDTLVNRADIDVVSVCAPSGLHAELGRLALAAGKHVVVEKPVEVTARAADALIDSARRAGRTLAVISQRRFDPASRTVRSAIDAGELGTLTSGLVEVPLWRGQSYYDSGDWRGSRALDGGGALLNQGVHAVDLVQWFLGPVVEVAAHTALRGHRGIEVEDVVTATLRHAGGALTSLLATTAAYPGRTTRLAVHGDRGSAVIDNDELAYFHAARPGDDTSAYGAYGAGNQAAERRPAPLARQRDASGLLPAPHGDQLVDLCDAIAEGRPPRVDGHEARKALLTVLAVYEAARTGTVVRVPSSAAPATAASPTAHTPVIPESV</sequence>
<dbReference type="PANTHER" id="PTHR43249">
    <property type="entry name" value="UDP-N-ACETYL-2-AMINO-2-DEOXY-D-GLUCURONATE OXIDASE"/>
    <property type="match status" value="1"/>
</dbReference>